<proteinExistence type="predicted"/>
<name>A0A1G2IYV4_9BACT</name>
<organism evidence="1 2">
    <name type="scientific">Candidatus Staskawiczbacteria bacterium RIFOXYB1_FULL_37_44</name>
    <dbReference type="NCBI Taxonomy" id="1802223"/>
    <lineage>
        <taxon>Bacteria</taxon>
        <taxon>Candidatus Staskawicziibacteriota</taxon>
    </lineage>
</organism>
<evidence type="ECO:0000313" key="1">
    <source>
        <dbReference type="EMBL" id="OGZ79520.1"/>
    </source>
</evidence>
<dbReference type="STRING" id="1802223.A2358_03605"/>
<sequence>MAKTPMKVEAKPALLKLFKHEDYMCERTVAVDGVWNVARRVGMGSDNPDRTDVLAENLAGSEDDVRKLAQEAFGFDQGNWMNPIEVVRAGTKMAGLTDVSKLLRECGISGKPIPNHPEE</sequence>
<gene>
    <name evidence="1" type="ORF">A2358_03605</name>
</gene>
<dbReference type="AlphaFoldDB" id="A0A1G2IYV4"/>
<dbReference type="EMBL" id="MHPJ01000002">
    <property type="protein sequence ID" value="OGZ79520.1"/>
    <property type="molecule type" value="Genomic_DNA"/>
</dbReference>
<evidence type="ECO:0000313" key="2">
    <source>
        <dbReference type="Proteomes" id="UP000178650"/>
    </source>
</evidence>
<dbReference type="Proteomes" id="UP000178650">
    <property type="component" value="Unassembled WGS sequence"/>
</dbReference>
<comment type="caution">
    <text evidence="1">The sequence shown here is derived from an EMBL/GenBank/DDBJ whole genome shotgun (WGS) entry which is preliminary data.</text>
</comment>
<reference evidence="1 2" key="1">
    <citation type="journal article" date="2016" name="Nat. Commun.">
        <title>Thousands of microbial genomes shed light on interconnected biogeochemical processes in an aquifer system.</title>
        <authorList>
            <person name="Anantharaman K."/>
            <person name="Brown C.T."/>
            <person name="Hug L.A."/>
            <person name="Sharon I."/>
            <person name="Castelle C.J."/>
            <person name="Probst A.J."/>
            <person name="Thomas B.C."/>
            <person name="Singh A."/>
            <person name="Wilkins M.J."/>
            <person name="Karaoz U."/>
            <person name="Brodie E.L."/>
            <person name="Williams K.H."/>
            <person name="Hubbard S.S."/>
            <person name="Banfield J.F."/>
        </authorList>
    </citation>
    <scope>NUCLEOTIDE SEQUENCE [LARGE SCALE GENOMIC DNA]</scope>
</reference>
<protein>
    <submittedName>
        <fullName evidence="1">Uncharacterized protein</fullName>
    </submittedName>
</protein>
<accession>A0A1G2IYV4</accession>